<protein>
    <submittedName>
        <fullName evidence="1">Uncharacterized protein</fullName>
    </submittedName>
</protein>
<name>A0A6N0HS71_9GAMM</name>
<accession>A0A6N0HS71</accession>
<evidence type="ECO:0000313" key="2">
    <source>
        <dbReference type="Proteomes" id="UP000509658"/>
    </source>
</evidence>
<dbReference type="EMBL" id="CP054491">
    <property type="protein sequence ID" value="QKQ25111.1"/>
    <property type="molecule type" value="Genomic_DNA"/>
</dbReference>
<dbReference type="Proteomes" id="UP000509658">
    <property type="component" value="Chromosome"/>
</dbReference>
<dbReference type="RefSeq" id="WP_174672579.1">
    <property type="nucleotide sequence ID" value="NZ_CP054491.1"/>
</dbReference>
<organism evidence="1 2">
    <name type="scientific">Candidatus Reidiella endopervernicosa</name>
    <dbReference type="NCBI Taxonomy" id="2738883"/>
    <lineage>
        <taxon>Bacteria</taxon>
        <taxon>Pseudomonadati</taxon>
        <taxon>Pseudomonadota</taxon>
        <taxon>Gammaproteobacteria</taxon>
        <taxon>Candidatus Reidiella</taxon>
    </lineage>
</organism>
<reference evidence="1 2" key="1">
    <citation type="submission" date="2020-05" db="EMBL/GenBank/DDBJ databases">
        <title>Horizontal transmission and recombination maintain forever young bacterial symbiont genomes.</title>
        <authorList>
            <person name="Russell S.L."/>
            <person name="Pepper-Tunick E."/>
            <person name="Svedberg J."/>
            <person name="Byrne A."/>
            <person name="Ruelas Castillo J."/>
            <person name="Vollmers C."/>
            <person name="Beinart R.A."/>
            <person name="Corbett-Detig R."/>
        </authorList>
    </citation>
    <scope>NUCLEOTIDE SEQUENCE [LARGE SCALE GENOMIC DNA]</scope>
    <source>
        <strain evidence="1">Santa_Monica_outfall</strain>
    </source>
</reference>
<gene>
    <name evidence="1" type="ORF">HUE57_01535</name>
</gene>
<evidence type="ECO:0000313" key="1">
    <source>
        <dbReference type="EMBL" id="QKQ25111.1"/>
    </source>
</evidence>
<keyword evidence="2" id="KW-1185">Reference proteome</keyword>
<sequence>MNITNPKVSILFLALLPQFIDPKAAGESLFLRKFVLGIQAQANSKTSRDRLCLRRPDRPAYVA</sequence>
<dbReference type="KEGG" id="rev:HUE57_01535"/>
<dbReference type="AlphaFoldDB" id="A0A6N0HS71"/>
<proteinExistence type="predicted"/>